<evidence type="ECO:0000313" key="2">
    <source>
        <dbReference type="Proteomes" id="UP001157461"/>
    </source>
</evidence>
<dbReference type="EMBL" id="JAPDIQ010000006">
    <property type="protein sequence ID" value="MDH4764311.1"/>
    <property type="molecule type" value="Genomic_DNA"/>
</dbReference>
<keyword evidence="2" id="KW-1185">Reference proteome</keyword>
<comment type="caution">
    <text evidence="1">The sequence shown here is derived from an EMBL/GenBank/DDBJ whole genome shotgun (WGS) entry which is preliminary data.</text>
</comment>
<organism evidence="1 2">
    <name type="scientific">Pseudomonas flavocrustae</name>
    <dbReference type="NCBI Taxonomy" id="2991719"/>
    <lineage>
        <taxon>Bacteria</taxon>
        <taxon>Pseudomonadati</taxon>
        <taxon>Pseudomonadota</taxon>
        <taxon>Gammaproteobacteria</taxon>
        <taxon>Pseudomonadales</taxon>
        <taxon>Pseudomonadaceae</taxon>
        <taxon>Pseudomonas</taxon>
    </lineage>
</organism>
<evidence type="ECO:0000313" key="1">
    <source>
        <dbReference type="EMBL" id="MDH4764311.1"/>
    </source>
</evidence>
<proteinExistence type="predicted"/>
<dbReference type="Proteomes" id="UP001157461">
    <property type="component" value="Unassembled WGS sequence"/>
</dbReference>
<name>A0ABT6IIP8_9PSED</name>
<dbReference type="RefSeq" id="WP_280309496.1">
    <property type="nucleotide sequence ID" value="NZ_JAPDIQ010000006.1"/>
</dbReference>
<sequence length="42" mass="4591">MPSLNWTPLTLYAALASGVSVSNFSFEVTLLEQQDATHGEHK</sequence>
<reference evidence="1 2" key="1">
    <citation type="submission" date="2022-10" db="EMBL/GenBank/DDBJ databases">
        <title>A novel Pseudomonas species, isolated from Passiflora incarnata leaves.</title>
        <authorList>
            <person name="Cueva-Yesquen L.G."/>
            <person name="Fantinatti-Garboggini F."/>
        </authorList>
    </citation>
    <scope>NUCLEOTIDE SEQUENCE [LARGE SCALE GENOMIC DNA]</scope>
    <source>
        <strain evidence="1 2">CBMAI 2609</strain>
    </source>
</reference>
<protein>
    <submittedName>
        <fullName evidence="1">Uncharacterized protein</fullName>
    </submittedName>
</protein>
<accession>A0ABT6IIP8</accession>
<gene>
    <name evidence="1" type="ORF">OMP44_15580</name>
</gene>